<evidence type="ECO:0000256" key="8">
    <source>
        <dbReference type="ARBA" id="ARBA00022801"/>
    </source>
</evidence>
<dbReference type="GO" id="GO:0030288">
    <property type="term" value="C:outer membrane-bounded periplasmic space"/>
    <property type="evidence" value="ECO:0007669"/>
    <property type="project" value="TreeGrafter"/>
</dbReference>
<dbReference type="Pfam" id="PF00905">
    <property type="entry name" value="Transpeptidase"/>
    <property type="match status" value="1"/>
</dbReference>
<keyword evidence="4" id="KW-0121">Carboxypeptidase</keyword>
<evidence type="ECO:0000256" key="10">
    <source>
        <dbReference type="ARBA" id="ARBA00044770"/>
    </source>
</evidence>
<evidence type="ECO:0000259" key="12">
    <source>
        <dbReference type="Pfam" id="PF00905"/>
    </source>
</evidence>
<comment type="pathway">
    <text evidence="1">Cell wall biogenesis; peptidoglycan biosynthesis.</text>
</comment>
<keyword evidence="9" id="KW-0511">Multifunctional enzyme</keyword>
<dbReference type="GO" id="GO:0004180">
    <property type="term" value="F:carboxypeptidase activity"/>
    <property type="evidence" value="ECO:0007669"/>
    <property type="project" value="UniProtKB-KW"/>
</dbReference>
<feature type="domain" description="Penicillin-binding protein transpeptidase" evidence="12">
    <location>
        <begin position="296"/>
        <end position="550"/>
    </location>
</feature>
<proteinExistence type="inferred from homology"/>
<keyword evidence="6" id="KW-0328">Glycosyltransferase</keyword>
<dbReference type="InterPro" id="IPR009647">
    <property type="entry name" value="PBP_C"/>
</dbReference>
<evidence type="ECO:0000259" key="13">
    <source>
        <dbReference type="Pfam" id="PF00912"/>
    </source>
</evidence>
<dbReference type="PANTHER" id="PTHR32282">
    <property type="entry name" value="BINDING PROTEIN TRANSPEPTIDASE, PUTATIVE-RELATED"/>
    <property type="match status" value="1"/>
</dbReference>
<dbReference type="GO" id="GO:0006508">
    <property type="term" value="P:proteolysis"/>
    <property type="evidence" value="ECO:0007669"/>
    <property type="project" value="UniProtKB-KW"/>
</dbReference>
<dbReference type="InterPro" id="IPR012338">
    <property type="entry name" value="Beta-lactam/transpept-like"/>
</dbReference>
<dbReference type="InterPro" id="IPR011815">
    <property type="entry name" value="PBP_1c"/>
</dbReference>
<evidence type="ECO:0000256" key="3">
    <source>
        <dbReference type="ARBA" id="ARBA00007739"/>
    </source>
</evidence>
<comment type="similarity">
    <text evidence="2">In the C-terminal section; belongs to the transpeptidase family.</text>
</comment>
<dbReference type="Proteomes" id="UP000244956">
    <property type="component" value="Unassembled WGS sequence"/>
</dbReference>
<dbReference type="GO" id="GO:0009252">
    <property type="term" value="P:peptidoglycan biosynthetic process"/>
    <property type="evidence" value="ECO:0007669"/>
    <property type="project" value="InterPro"/>
</dbReference>
<comment type="catalytic activity">
    <reaction evidence="11">
        <text>[GlcNAc-(1-&gt;4)-Mur2Ac(oyl-L-Ala-gamma-D-Glu-L-Lys-D-Ala-D-Ala)](n)-di-trans,octa-cis-undecaprenyl diphosphate + beta-D-GlcNAc-(1-&gt;4)-Mur2Ac(oyl-L-Ala-gamma-D-Glu-L-Lys-D-Ala-D-Ala)-di-trans,octa-cis-undecaprenyl diphosphate = [GlcNAc-(1-&gt;4)-Mur2Ac(oyl-L-Ala-gamma-D-Glu-L-Lys-D-Ala-D-Ala)](n+1)-di-trans,octa-cis-undecaprenyl diphosphate + di-trans,octa-cis-undecaprenyl diphosphate + H(+)</text>
        <dbReference type="Rhea" id="RHEA:23708"/>
        <dbReference type="Rhea" id="RHEA-COMP:9602"/>
        <dbReference type="Rhea" id="RHEA-COMP:9603"/>
        <dbReference type="ChEBI" id="CHEBI:15378"/>
        <dbReference type="ChEBI" id="CHEBI:58405"/>
        <dbReference type="ChEBI" id="CHEBI:60033"/>
        <dbReference type="ChEBI" id="CHEBI:78435"/>
        <dbReference type="EC" id="2.4.99.28"/>
    </reaction>
</comment>
<evidence type="ECO:0000256" key="6">
    <source>
        <dbReference type="ARBA" id="ARBA00022676"/>
    </source>
</evidence>
<evidence type="ECO:0000256" key="11">
    <source>
        <dbReference type="ARBA" id="ARBA00049902"/>
    </source>
</evidence>
<dbReference type="SUPFAM" id="SSF56601">
    <property type="entry name" value="beta-lactamase/transpeptidase-like"/>
    <property type="match status" value="1"/>
</dbReference>
<dbReference type="NCBIfam" id="TIGR02073">
    <property type="entry name" value="PBP_1c"/>
    <property type="match status" value="1"/>
</dbReference>
<dbReference type="GO" id="GO:0008658">
    <property type="term" value="F:penicillin binding"/>
    <property type="evidence" value="ECO:0007669"/>
    <property type="project" value="InterPro"/>
</dbReference>
<dbReference type="InterPro" id="IPR036950">
    <property type="entry name" value="PBP_transglycosylase"/>
</dbReference>
<gene>
    <name evidence="15" type="primary">pbpC</name>
    <name evidence="15" type="ORF">DDZ16_08925</name>
</gene>
<comment type="similarity">
    <text evidence="3">In the N-terminal section; belongs to the glycosyltransferase 51 family.</text>
</comment>
<evidence type="ECO:0000256" key="7">
    <source>
        <dbReference type="ARBA" id="ARBA00022679"/>
    </source>
</evidence>
<evidence type="ECO:0000256" key="5">
    <source>
        <dbReference type="ARBA" id="ARBA00022670"/>
    </source>
</evidence>
<dbReference type="GO" id="GO:0008955">
    <property type="term" value="F:peptidoglycan glycosyltransferase activity"/>
    <property type="evidence" value="ECO:0007669"/>
    <property type="project" value="UniProtKB-EC"/>
</dbReference>
<dbReference type="EMBL" id="QEWP01000006">
    <property type="protein sequence ID" value="PWD99752.1"/>
    <property type="molecule type" value="Genomic_DNA"/>
</dbReference>
<dbReference type="SUPFAM" id="SSF53955">
    <property type="entry name" value="Lysozyme-like"/>
    <property type="match status" value="1"/>
</dbReference>
<dbReference type="Gene3D" id="1.10.3810.10">
    <property type="entry name" value="Biosynthetic peptidoglycan transglycosylase-like"/>
    <property type="match status" value="1"/>
</dbReference>
<keyword evidence="7" id="KW-0808">Transferase</keyword>
<comment type="caution">
    <text evidence="15">The sequence shown here is derived from an EMBL/GenBank/DDBJ whole genome shotgun (WGS) entry which is preliminary data.</text>
</comment>
<dbReference type="Pfam" id="PF00912">
    <property type="entry name" value="Transgly"/>
    <property type="match status" value="1"/>
</dbReference>
<feature type="domain" description="Glycosyl transferase family 51" evidence="13">
    <location>
        <begin position="60"/>
        <end position="218"/>
    </location>
</feature>
<sequence length="779" mass="87220">MPPKRGKTIRWVSIFLGLFLLFLLVPVPRFNRPFSTVVTAADGSLLGAHIAEDGQWRFPAPDSLPTKYKAALLSFEDEYFYYHPGVNPWSIIRAFGQNISRGHIVSGGSTISMQVARMAGNAPRTLGNKIWEIFRALRLELSSGKEDILITYAANAPFGGNIVGFETASWHYFERPPRHLTWAESALLAVLPNAPGMLRPGTNSSQLKAKRDRLLKKLFEKGHIDQTELSLSIKEPLPEGARQLPSLAPHLVDYYLKTAKGQNIITTIDPILQSRAAKALQRHSSRMAKNHIRHAGALIAEIETGHVLAYIGNSAPRDGEAGHAVDMIRARRSSGSILKPFLYSAALQDGSILPHTLLADVPTQYQNYAPQNFHRRFDGAVPANEALSRSLNVPFVRLLHQYGGERFLKKISETGITTLNKGYDHYGLSLILGGGEVTLWELAGSYASMARILRHYRLDNSRYRTNDVRPVTLTPQSDSNSELSPYPPVFSAGAAWWTLEAMKSVVRPPEEAGWENFTSQQNIAWKTGTSFGYRDAWSVGVNGRYVVAVWMGNASGEGRSGLLGGTTAGPLMFRLFDLLPNSDWFDLPHDDMKEVQICSKSGYRAGPDCPEKESQLIPSSVKNNLVCPYHKIIHLTPDHRFQTRQSCEPDGDIVSEPWFVLPPLMAWYYSRQHSDYRFLPPRKPGCFITGEKPLDFIYPNPGATIMQPVDLDGEKQKLVFKVVHANPEAKIYWHLDNSYLGQTQNPHEIELDPDEGLHRITVVDEDGNRLIRRFRVVEE</sequence>
<dbReference type="Gene3D" id="3.40.710.10">
    <property type="entry name" value="DD-peptidase/beta-lactamase superfamily"/>
    <property type="match status" value="1"/>
</dbReference>
<dbReference type="InterPro" id="IPR050396">
    <property type="entry name" value="Glycosyltr_51/Transpeptidase"/>
</dbReference>
<dbReference type="InterPro" id="IPR023346">
    <property type="entry name" value="Lysozyme-like_dom_sf"/>
</dbReference>
<evidence type="ECO:0000259" key="14">
    <source>
        <dbReference type="Pfam" id="PF06832"/>
    </source>
</evidence>
<protein>
    <recommendedName>
        <fullName evidence="10">peptidoglycan glycosyltransferase</fullName>
        <ecNumber evidence="10">2.4.99.28</ecNumber>
    </recommendedName>
</protein>
<dbReference type="Pfam" id="PF06832">
    <property type="entry name" value="BiPBP_C"/>
    <property type="match status" value="1"/>
</dbReference>
<name>A0A2U2B9M8_9BACT</name>
<keyword evidence="8" id="KW-0378">Hydrolase</keyword>
<keyword evidence="16" id="KW-1185">Reference proteome</keyword>
<reference evidence="15 16" key="1">
    <citation type="submission" date="2018-05" db="EMBL/GenBank/DDBJ databases">
        <title>Marinilabilia rubrum sp. nov., isolated from saltern sediment.</title>
        <authorList>
            <person name="Zhang R."/>
        </authorList>
    </citation>
    <scope>NUCLEOTIDE SEQUENCE [LARGE SCALE GENOMIC DNA]</scope>
    <source>
        <strain evidence="15 16">WTE16</strain>
    </source>
</reference>
<dbReference type="AlphaFoldDB" id="A0A2U2B9M8"/>
<dbReference type="InterPro" id="IPR001264">
    <property type="entry name" value="Glyco_trans_51"/>
</dbReference>
<feature type="domain" description="Penicillin-binding C-terminal" evidence="14">
    <location>
        <begin position="689"/>
        <end position="769"/>
    </location>
</feature>
<evidence type="ECO:0000256" key="9">
    <source>
        <dbReference type="ARBA" id="ARBA00023268"/>
    </source>
</evidence>
<evidence type="ECO:0000313" key="16">
    <source>
        <dbReference type="Proteomes" id="UP000244956"/>
    </source>
</evidence>
<evidence type="ECO:0000256" key="2">
    <source>
        <dbReference type="ARBA" id="ARBA00007090"/>
    </source>
</evidence>
<evidence type="ECO:0000256" key="4">
    <source>
        <dbReference type="ARBA" id="ARBA00022645"/>
    </source>
</evidence>
<dbReference type="InterPro" id="IPR001460">
    <property type="entry name" value="PCN-bd_Tpept"/>
</dbReference>
<evidence type="ECO:0000256" key="1">
    <source>
        <dbReference type="ARBA" id="ARBA00004752"/>
    </source>
</evidence>
<dbReference type="EC" id="2.4.99.28" evidence="10"/>
<evidence type="ECO:0000313" key="15">
    <source>
        <dbReference type="EMBL" id="PWD99752.1"/>
    </source>
</evidence>
<dbReference type="PANTHER" id="PTHR32282:SF15">
    <property type="entry name" value="PENICILLIN-BINDING PROTEIN 1C"/>
    <property type="match status" value="1"/>
</dbReference>
<accession>A0A2U2B9M8</accession>
<organism evidence="15 16">
    <name type="scientific">Marinilabilia rubra</name>
    <dbReference type="NCBI Taxonomy" id="2162893"/>
    <lineage>
        <taxon>Bacteria</taxon>
        <taxon>Pseudomonadati</taxon>
        <taxon>Bacteroidota</taxon>
        <taxon>Bacteroidia</taxon>
        <taxon>Marinilabiliales</taxon>
        <taxon>Marinilabiliaceae</taxon>
        <taxon>Marinilabilia</taxon>
    </lineage>
</organism>
<dbReference type="OrthoDB" id="9766909at2"/>
<keyword evidence="5" id="KW-0645">Protease</keyword>